<keyword evidence="5 12" id="KW-0812">Transmembrane</keyword>
<evidence type="ECO:0000256" key="10">
    <source>
        <dbReference type="ARBA" id="ARBA00023136"/>
    </source>
</evidence>
<evidence type="ECO:0000256" key="7">
    <source>
        <dbReference type="ARBA" id="ARBA00022949"/>
    </source>
</evidence>
<keyword evidence="9" id="KW-0406">Ion transport</keyword>
<keyword evidence="8 12" id="KW-1133">Transmembrane helix</keyword>
<sequence length="414" mass="47878">MLTLLTRLITVPYVIEARFLLLMATSRFRLCVVALIRHSYRRNSQFRVQDFSTVTRMIKMYIMDSCIRLHYFWTPMILVVLAFFVLMCAVLDLMNPLYDSHGLAQLLESCSLNNTNGSTDSGLQKMSDVLRSHGVDILTVDKSSMQSDFYTLMILLLLGQAVSFHAVRFIWTLAKNDDSYYLANFIGSSTFKRLNMTLNIDSVIEKLVMQFGKPKMIVLLLISETICFFNVAVQSYITENPGVSIMARVFSLESSFNSNWTAECDYAMESHQVSKCSFRCHDFSNDLFRYDTTCHFTSNRIDQFLYKCLEIYFTVVLTITIIKVMGSAGMTSLYALVYLFPYTNWYKELKPYFTRLELIIYHFTPEKMSSLDSICLDLDSPDIGNTVKELKQKLAEENSIERSDNFLFWMSNPE</sequence>
<keyword evidence="3" id="KW-0813">Transport</keyword>
<keyword evidence="7" id="KW-0965">Cell junction</keyword>
<reference evidence="13" key="1">
    <citation type="submission" date="2020-08" db="EMBL/GenBank/DDBJ databases">
        <title>Multicomponent nature underlies the extraordinary mechanical properties of spider dragline silk.</title>
        <authorList>
            <person name="Kono N."/>
            <person name="Nakamura H."/>
            <person name="Mori M."/>
            <person name="Yoshida Y."/>
            <person name="Ohtoshi R."/>
            <person name="Malay A.D."/>
            <person name="Moran D.A.P."/>
            <person name="Tomita M."/>
            <person name="Numata K."/>
            <person name="Arakawa K."/>
        </authorList>
    </citation>
    <scope>NUCLEOTIDE SEQUENCE</scope>
</reference>
<evidence type="ECO:0000256" key="6">
    <source>
        <dbReference type="ARBA" id="ARBA00022868"/>
    </source>
</evidence>
<accession>A0A8X6XW57</accession>
<evidence type="ECO:0000256" key="4">
    <source>
        <dbReference type="ARBA" id="ARBA00022475"/>
    </source>
</evidence>
<protein>
    <submittedName>
        <fullName evidence="13">Uncharacterized protein</fullName>
    </submittedName>
</protein>
<proteinExistence type="predicted"/>
<comment type="caution">
    <text evidence="13">The sequence shown here is derived from an EMBL/GenBank/DDBJ whole genome shotgun (WGS) entry which is preliminary data.</text>
</comment>
<name>A0A8X6XW57_9ARAC</name>
<evidence type="ECO:0000256" key="8">
    <source>
        <dbReference type="ARBA" id="ARBA00022989"/>
    </source>
</evidence>
<dbReference type="GO" id="GO:0005886">
    <property type="term" value="C:plasma membrane"/>
    <property type="evidence" value="ECO:0007669"/>
    <property type="project" value="UniProtKB-SubCell"/>
</dbReference>
<dbReference type="GO" id="GO:0034220">
    <property type="term" value="P:monoatomic ion transmembrane transport"/>
    <property type="evidence" value="ECO:0007669"/>
    <property type="project" value="UniProtKB-KW"/>
</dbReference>
<organism evidence="13 14">
    <name type="scientific">Trichonephila inaurata madagascariensis</name>
    <dbReference type="NCBI Taxonomy" id="2747483"/>
    <lineage>
        <taxon>Eukaryota</taxon>
        <taxon>Metazoa</taxon>
        <taxon>Ecdysozoa</taxon>
        <taxon>Arthropoda</taxon>
        <taxon>Chelicerata</taxon>
        <taxon>Arachnida</taxon>
        <taxon>Araneae</taxon>
        <taxon>Araneomorphae</taxon>
        <taxon>Entelegynae</taxon>
        <taxon>Araneoidea</taxon>
        <taxon>Nephilidae</taxon>
        <taxon>Trichonephila</taxon>
        <taxon>Trichonephila inaurata</taxon>
    </lineage>
</organism>
<evidence type="ECO:0000256" key="1">
    <source>
        <dbReference type="ARBA" id="ARBA00004610"/>
    </source>
</evidence>
<evidence type="ECO:0000256" key="12">
    <source>
        <dbReference type="SAM" id="Phobius"/>
    </source>
</evidence>
<dbReference type="GO" id="GO:0005921">
    <property type="term" value="C:gap junction"/>
    <property type="evidence" value="ECO:0007669"/>
    <property type="project" value="UniProtKB-SubCell"/>
</dbReference>
<evidence type="ECO:0000313" key="13">
    <source>
        <dbReference type="EMBL" id="GFY58601.1"/>
    </source>
</evidence>
<gene>
    <name evidence="13" type="ORF">TNIN_487391</name>
</gene>
<evidence type="ECO:0000256" key="11">
    <source>
        <dbReference type="ARBA" id="ARBA00023303"/>
    </source>
</evidence>
<evidence type="ECO:0000256" key="2">
    <source>
        <dbReference type="ARBA" id="ARBA00004651"/>
    </source>
</evidence>
<feature type="transmembrane region" description="Helical" evidence="12">
    <location>
        <begin position="216"/>
        <end position="237"/>
    </location>
</feature>
<keyword evidence="10 12" id="KW-0472">Membrane</keyword>
<evidence type="ECO:0000256" key="5">
    <source>
        <dbReference type="ARBA" id="ARBA00022692"/>
    </source>
</evidence>
<feature type="transmembrane region" description="Helical" evidence="12">
    <location>
        <begin position="69"/>
        <end position="94"/>
    </location>
</feature>
<keyword evidence="14" id="KW-1185">Reference proteome</keyword>
<evidence type="ECO:0000256" key="9">
    <source>
        <dbReference type="ARBA" id="ARBA00023065"/>
    </source>
</evidence>
<keyword evidence="4" id="KW-1003">Cell membrane</keyword>
<feature type="transmembrane region" description="Helical" evidence="12">
    <location>
        <begin position="311"/>
        <end position="340"/>
    </location>
</feature>
<dbReference type="InterPro" id="IPR000990">
    <property type="entry name" value="Innexin"/>
</dbReference>
<dbReference type="OrthoDB" id="6446554at2759"/>
<feature type="transmembrane region" description="Helical" evidence="12">
    <location>
        <begin position="149"/>
        <end position="171"/>
    </location>
</feature>
<dbReference type="AlphaFoldDB" id="A0A8X6XW57"/>
<keyword evidence="11" id="KW-0407">Ion channel</keyword>
<comment type="subcellular location">
    <subcellularLocation>
        <location evidence="1">Cell junction</location>
        <location evidence="1">Gap junction</location>
    </subcellularLocation>
    <subcellularLocation>
        <location evidence="2">Cell membrane</location>
        <topology evidence="2">Multi-pass membrane protein</topology>
    </subcellularLocation>
</comment>
<dbReference type="EMBL" id="BMAV01012174">
    <property type="protein sequence ID" value="GFY58601.1"/>
    <property type="molecule type" value="Genomic_DNA"/>
</dbReference>
<evidence type="ECO:0000256" key="3">
    <source>
        <dbReference type="ARBA" id="ARBA00022448"/>
    </source>
</evidence>
<dbReference type="Proteomes" id="UP000886998">
    <property type="component" value="Unassembled WGS sequence"/>
</dbReference>
<evidence type="ECO:0000313" key="14">
    <source>
        <dbReference type="Proteomes" id="UP000886998"/>
    </source>
</evidence>
<keyword evidence="6" id="KW-0303">Gap junction</keyword>
<dbReference type="Pfam" id="PF00876">
    <property type="entry name" value="Innexin"/>
    <property type="match status" value="1"/>
</dbReference>